<reference evidence="1 2" key="1">
    <citation type="journal article" date="2016" name="Genome Announc.">
        <title>Complete Genome Sequence of Thiostrepton-Producing Streptomyces laurentii ATCC 31255.</title>
        <authorList>
            <person name="Doi K."/>
            <person name="Fujino Y."/>
            <person name="Nagayoshi Y."/>
            <person name="Ohshima T."/>
            <person name="Ogata S."/>
        </authorList>
    </citation>
    <scope>NUCLEOTIDE SEQUENCE [LARGE SCALE GENOMIC DNA]</scope>
    <source>
        <strain evidence="1 2">ATCC 31255</strain>
    </source>
</reference>
<gene>
    <name evidence="1" type="ORF">SLA_6783</name>
</gene>
<name>A0A160P6Y3_STRLU</name>
<dbReference type="NCBIfam" id="NF033533">
    <property type="entry name" value="lone7_assoc_B"/>
    <property type="match status" value="1"/>
</dbReference>
<sequence length="152" mass="16587">MTTPADLSHLDIATLQKFVDTDVESFITLLKALDEDSTTEGYRITALKYLGPQLGNLEVGLSSHVLQLGKLGAKGATPMDASPLVAFLKTASTDQATVIKNQLKLFEDIKKNMNAVLVKMKNNQADSLEKIKSQEFLNDLRDVDGDLAPQKP</sequence>
<evidence type="ECO:0008006" key="3">
    <source>
        <dbReference type="Google" id="ProtNLM"/>
    </source>
</evidence>
<dbReference type="EMBL" id="AP017424">
    <property type="protein sequence ID" value="BAU87649.1"/>
    <property type="molecule type" value="Genomic_DNA"/>
</dbReference>
<organism evidence="1 2">
    <name type="scientific">Streptomyces laurentii</name>
    <dbReference type="NCBI Taxonomy" id="39478"/>
    <lineage>
        <taxon>Bacteria</taxon>
        <taxon>Bacillati</taxon>
        <taxon>Actinomycetota</taxon>
        <taxon>Actinomycetes</taxon>
        <taxon>Kitasatosporales</taxon>
        <taxon>Streptomycetaceae</taxon>
        <taxon>Streptomyces</taxon>
    </lineage>
</organism>
<dbReference type="Proteomes" id="UP000217676">
    <property type="component" value="Chromosome"/>
</dbReference>
<dbReference type="InterPro" id="IPR049801">
    <property type="entry name" value="T7SS_assoc-like"/>
</dbReference>
<evidence type="ECO:0000313" key="2">
    <source>
        <dbReference type="Proteomes" id="UP000217676"/>
    </source>
</evidence>
<keyword evidence="2" id="KW-1185">Reference proteome</keyword>
<dbReference type="KEGG" id="slau:SLA_6783"/>
<proteinExistence type="predicted"/>
<dbReference type="RefSeq" id="WP_359873019.1">
    <property type="nucleotide sequence ID" value="NZ_JBEYHT010000004.1"/>
</dbReference>
<evidence type="ECO:0000313" key="1">
    <source>
        <dbReference type="EMBL" id="BAU87649.1"/>
    </source>
</evidence>
<protein>
    <recommendedName>
        <fullName evidence="3">Type VII secretion system-associated protein</fullName>
    </recommendedName>
</protein>
<accession>A0A160P6Y3</accession>
<dbReference type="AlphaFoldDB" id="A0A160P6Y3"/>